<organism evidence="2 3">
    <name type="scientific">Ricinus communis</name>
    <name type="common">Castor bean</name>
    <dbReference type="NCBI Taxonomy" id="3988"/>
    <lineage>
        <taxon>Eukaryota</taxon>
        <taxon>Viridiplantae</taxon>
        <taxon>Streptophyta</taxon>
        <taxon>Embryophyta</taxon>
        <taxon>Tracheophyta</taxon>
        <taxon>Spermatophyta</taxon>
        <taxon>Magnoliopsida</taxon>
        <taxon>eudicotyledons</taxon>
        <taxon>Gunneridae</taxon>
        <taxon>Pentapetalae</taxon>
        <taxon>rosids</taxon>
        <taxon>fabids</taxon>
        <taxon>Malpighiales</taxon>
        <taxon>Euphorbiaceae</taxon>
        <taxon>Acalyphoideae</taxon>
        <taxon>Acalypheae</taxon>
        <taxon>Ricinus</taxon>
    </lineage>
</organism>
<keyword evidence="1" id="KW-0732">Signal</keyword>
<reference evidence="3" key="1">
    <citation type="journal article" date="2010" name="Nat. Biotechnol.">
        <title>Draft genome sequence of the oilseed species Ricinus communis.</title>
        <authorList>
            <person name="Chan A.P."/>
            <person name="Crabtree J."/>
            <person name="Zhao Q."/>
            <person name="Lorenzi H."/>
            <person name="Orvis J."/>
            <person name="Puiu D."/>
            <person name="Melake-Berhan A."/>
            <person name="Jones K.M."/>
            <person name="Redman J."/>
            <person name="Chen G."/>
            <person name="Cahoon E.B."/>
            <person name="Gedil M."/>
            <person name="Stanke M."/>
            <person name="Haas B.J."/>
            <person name="Wortman J.R."/>
            <person name="Fraser-Liggett C.M."/>
            <person name="Ravel J."/>
            <person name="Rabinowicz P.D."/>
        </authorList>
    </citation>
    <scope>NUCLEOTIDE SEQUENCE [LARGE SCALE GENOMIC DNA]</scope>
    <source>
        <strain evidence="3">cv. Hale</strain>
    </source>
</reference>
<feature type="chain" id="PRO_5002889831" evidence="1">
    <location>
        <begin position="24"/>
        <end position="101"/>
    </location>
</feature>
<keyword evidence="3" id="KW-1185">Reference proteome</keyword>
<protein>
    <submittedName>
        <fullName evidence="2">Uncharacterized protein</fullName>
    </submittedName>
</protein>
<gene>
    <name evidence="2" type="ORF">RCOM_0645150</name>
</gene>
<name>B9SZG0_RICCO</name>
<feature type="signal peptide" evidence="1">
    <location>
        <begin position="1"/>
        <end position="23"/>
    </location>
</feature>
<dbReference type="AlphaFoldDB" id="B9SZG0"/>
<dbReference type="EMBL" id="EQ974276">
    <property type="protein sequence ID" value="EEF30999.1"/>
    <property type="molecule type" value="Genomic_DNA"/>
</dbReference>
<evidence type="ECO:0000313" key="2">
    <source>
        <dbReference type="EMBL" id="EEF30999.1"/>
    </source>
</evidence>
<sequence>MSMAGRVILSQFILSAIPFYAMQTTVVPVGNCDRIDELHKGFIWGSEATTRNVHLVPQDKVYNPRDRDGPSIKEAMSANAAFLMKVAWSVFSVARHYGPVC</sequence>
<dbReference type="Proteomes" id="UP000008311">
    <property type="component" value="Unassembled WGS sequence"/>
</dbReference>
<evidence type="ECO:0000313" key="3">
    <source>
        <dbReference type="Proteomes" id="UP000008311"/>
    </source>
</evidence>
<dbReference type="InParanoid" id="B9SZG0"/>
<dbReference type="eggNOG" id="KOG1075">
    <property type="taxonomic scope" value="Eukaryota"/>
</dbReference>
<evidence type="ECO:0000256" key="1">
    <source>
        <dbReference type="SAM" id="SignalP"/>
    </source>
</evidence>
<accession>B9SZG0</accession>
<proteinExistence type="predicted"/>